<dbReference type="PANTHER" id="PTHR30126">
    <property type="entry name" value="HTH-TYPE TRANSCRIPTIONAL REGULATOR"/>
    <property type="match status" value="1"/>
</dbReference>
<dbReference type="EMBL" id="BSFI01000007">
    <property type="protein sequence ID" value="GLK68018.1"/>
    <property type="molecule type" value="Genomic_DNA"/>
</dbReference>
<organism evidence="6 7">
    <name type="scientific">Hansschlegelia plantiphila</name>
    <dbReference type="NCBI Taxonomy" id="374655"/>
    <lineage>
        <taxon>Bacteria</taxon>
        <taxon>Pseudomonadati</taxon>
        <taxon>Pseudomonadota</taxon>
        <taxon>Alphaproteobacteria</taxon>
        <taxon>Hyphomicrobiales</taxon>
        <taxon>Methylopilaceae</taxon>
        <taxon>Hansschlegelia</taxon>
    </lineage>
</organism>
<dbReference type="GO" id="GO:0000976">
    <property type="term" value="F:transcription cis-regulatory region binding"/>
    <property type="evidence" value="ECO:0007669"/>
    <property type="project" value="TreeGrafter"/>
</dbReference>
<keyword evidence="2" id="KW-0805">Transcription regulation</keyword>
<dbReference type="InterPro" id="IPR036388">
    <property type="entry name" value="WH-like_DNA-bd_sf"/>
</dbReference>
<feature type="domain" description="HTH lysR-type" evidence="5">
    <location>
        <begin position="6"/>
        <end position="63"/>
    </location>
</feature>
<evidence type="ECO:0000256" key="3">
    <source>
        <dbReference type="ARBA" id="ARBA00023125"/>
    </source>
</evidence>
<comment type="similarity">
    <text evidence="1">Belongs to the LysR transcriptional regulatory family.</text>
</comment>
<keyword evidence="3" id="KW-0238">DNA-binding</keyword>
<sequence length="312" mass="34243">MRTADVDIRQIRVFLAVAQCGGFSAAQDMLSLAQSTISAEVAALEARLGYVLCRRGRGGFQLTPQGEAFVADATTLLAALSNFETNVAKQRKQGLGAVRVAIIDNLVTDPICPLIPALDRFHGRTGGRAHIAIDVLGPSEIEHGVASGKIDLAIGIFAEPSPQLAYHTLYQERDVLVCGRRHALYGETDDLELFSQVRGAEKVVRSFLRLQDFFFLSDQRDSITAHVDSVEAAALLILAGHHIGFLPDHYARRWIENGEMRVLLEKSYTRISKLMLVHRKDASKLSALAAILIRELLGDASRTPMKRLTFAD</sequence>
<evidence type="ECO:0000313" key="6">
    <source>
        <dbReference type="EMBL" id="GLK68018.1"/>
    </source>
</evidence>
<dbReference type="SUPFAM" id="SSF46785">
    <property type="entry name" value="Winged helix' DNA-binding domain"/>
    <property type="match status" value="1"/>
</dbReference>
<evidence type="ECO:0000259" key="5">
    <source>
        <dbReference type="PROSITE" id="PS50931"/>
    </source>
</evidence>
<dbReference type="Pfam" id="PF00126">
    <property type="entry name" value="HTH_1"/>
    <property type="match status" value="1"/>
</dbReference>
<dbReference type="AlphaFoldDB" id="A0A9W6J265"/>
<evidence type="ECO:0000256" key="1">
    <source>
        <dbReference type="ARBA" id="ARBA00009437"/>
    </source>
</evidence>
<dbReference type="InterPro" id="IPR005119">
    <property type="entry name" value="LysR_subst-bd"/>
</dbReference>
<dbReference type="RefSeq" id="WP_271168250.1">
    <property type="nucleotide sequence ID" value="NZ_BSFI01000007.1"/>
</dbReference>
<keyword evidence="4" id="KW-0804">Transcription</keyword>
<accession>A0A9W6J265</accession>
<dbReference type="PANTHER" id="PTHR30126:SF98">
    <property type="entry name" value="HTH-TYPE TRANSCRIPTIONAL ACTIVATOR BAUR"/>
    <property type="match status" value="1"/>
</dbReference>
<evidence type="ECO:0000256" key="4">
    <source>
        <dbReference type="ARBA" id="ARBA00023163"/>
    </source>
</evidence>
<dbReference type="InterPro" id="IPR000847">
    <property type="entry name" value="LysR_HTH_N"/>
</dbReference>
<dbReference type="GO" id="GO:0003700">
    <property type="term" value="F:DNA-binding transcription factor activity"/>
    <property type="evidence" value="ECO:0007669"/>
    <property type="project" value="InterPro"/>
</dbReference>
<dbReference type="SUPFAM" id="SSF53850">
    <property type="entry name" value="Periplasmic binding protein-like II"/>
    <property type="match status" value="1"/>
</dbReference>
<dbReference type="CDD" id="cd05466">
    <property type="entry name" value="PBP2_LTTR_substrate"/>
    <property type="match status" value="1"/>
</dbReference>
<dbReference type="PROSITE" id="PS50931">
    <property type="entry name" value="HTH_LYSR"/>
    <property type="match status" value="1"/>
</dbReference>
<reference evidence="6" key="1">
    <citation type="journal article" date="2014" name="Int. J. Syst. Evol. Microbiol.">
        <title>Complete genome sequence of Corynebacterium casei LMG S-19264T (=DSM 44701T), isolated from a smear-ripened cheese.</title>
        <authorList>
            <consortium name="US DOE Joint Genome Institute (JGI-PGF)"/>
            <person name="Walter F."/>
            <person name="Albersmeier A."/>
            <person name="Kalinowski J."/>
            <person name="Ruckert C."/>
        </authorList>
    </citation>
    <scope>NUCLEOTIDE SEQUENCE</scope>
    <source>
        <strain evidence="6">VKM B-2347</strain>
    </source>
</reference>
<reference evidence="6" key="2">
    <citation type="submission" date="2023-01" db="EMBL/GenBank/DDBJ databases">
        <authorList>
            <person name="Sun Q."/>
            <person name="Evtushenko L."/>
        </authorList>
    </citation>
    <scope>NUCLEOTIDE SEQUENCE</scope>
    <source>
        <strain evidence="6">VKM B-2347</strain>
    </source>
</reference>
<dbReference type="InterPro" id="IPR036390">
    <property type="entry name" value="WH_DNA-bd_sf"/>
</dbReference>
<keyword evidence="7" id="KW-1185">Reference proteome</keyword>
<gene>
    <name evidence="6" type="ORF">GCM10008179_16560</name>
</gene>
<proteinExistence type="inferred from homology"/>
<comment type="caution">
    <text evidence="6">The sequence shown here is derived from an EMBL/GenBank/DDBJ whole genome shotgun (WGS) entry which is preliminary data.</text>
</comment>
<name>A0A9W6J265_9HYPH</name>
<dbReference type="Pfam" id="PF03466">
    <property type="entry name" value="LysR_substrate"/>
    <property type="match status" value="1"/>
</dbReference>
<protein>
    <submittedName>
        <fullName evidence="6">Transcriptional regulator</fullName>
    </submittedName>
</protein>
<evidence type="ECO:0000313" key="7">
    <source>
        <dbReference type="Proteomes" id="UP001143372"/>
    </source>
</evidence>
<evidence type="ECO:0000256" key="2">
    <source>
        <dbReference type="ARBA" id="ARBA00023015"/>
    </source>
</evidence>
<dbReference type="Proteomes" id="UP001143372">
    <property type="component" value="Unassembled WGS sequence"/>
</dbReference>
<dbReference type="Gene3D" id="1.10.10.10">
    <property type="entry name" value="Winged helix-like DNA-binding domain superfamily/Winged helix DNA-binding domain"/>
    <property type="match status" value="1"/>
</dbReference>
<dbReference type="Gene3D" id="3.40.190.290">
    <property type="match status" value="1"/>
</dbReference>